<dbReference type="SUPFAM" id="SSF51445">
    <property type="entry name" value="(Trans)glycosidases"/>
    <property type="match status" value="1"/>
</dbReference>
<protein>
    <recommendedName>
        <fullName evidence="6">Host specificity protein</fullName>
    </recommendedName>
</protein>
<keyword evidence="5" id="KW-1185">Reference proteome</keyword>
<feature type="domain" description="Rcc01698-like C-terminal" evidence="3">
    <location>
        <begin position="1047"/>
        <end position="1146"/>
    </location>
</feature>
<dbReference type="InterPro" id="IPR032876">
    <property type="entry name" value="J_dom"/>
</dbReference>
<dbReference type="RefSeq" id="WP_125405093.1">
    <property type="nucleotide sequence ID" value="NZ_JBEHHI010000002.1"/>
</dbReference>
<proteinExistence type="predicted"/>
<comment type="caution">
    <text evidence="4">The sequence shown here is derived from an EMBL/GenBank/DDBJ whole genome shotgun (WGS) entry which is preliminary data.</text>
</comment>
<dbReference type="InterPro" id="IPR017853">
    <property type="entry name" value="GH"/>
</dbReference>
<dbReference type="InterPro" id="IPR025195">
    <property type="entry name" value="GTA_TIM_dom"/>
</dbReference>
<sequence>MATIVLSAVGAAAGAAMGGSVLGLSSVVVGRAMGATLGRVIDQKLLGTGSEAVKTGRVDRFRLTGAGEGAPVGKCWGRVRLAGHVIWASRFLETVTTSGGGGKGAPSAPEVRDYSYSVSLAIALCEGEIRRVGRVWADGGEIAPTGLNMRVYTGSVDQLPDPKMEAVEGAGQVPAYRGLAYVVIEDLDLSRFGNRVPQFSFEVVRAADSEVPDLARQVQGVALIPGTGEYALATTPVNYAEGPGAYRAANLNAPSGLTDFQTSLEQLRAELPRCRSISLVVSWFGDDLRCGQCRVRPKVEQTEVDGEEMPWQVSGLARGEAETLATLDDRVVYGGTPTDRAVMEAIAEINAGGQEVMFYPFILMEQMEGNGLADPWSGADDQPHLPWRGRITLSAAPGREGSPDGTAEANAQVAVFFGTAAPDEFEAGPEGVSYTGSDGWSFRRFILHYAHLCVAGGGVSAFCIGSEMRGLTQIRGAGGGFPTVTELVRLADDVRSILGDETKIGYAADWSEYFGYHPQDGSGDLYFHLDPLWASPNIDFIGIDNYMPLSDWRDGDEHADASWGSIYAPGYLRANIEGGEGYDWFYPSDEAEVAQRRVPITDGAYEEPWVWRYKDIRNWWGSHHYERVGGVRKATPTPWEPQSKPVWFTELGCGAIDKGTNQPNKFVDPKSSESALPKYSSGARDDLIQAQYLRAMLGYWAEPGVNPVSEVYDGPMIDLSRAHVWAWDSRPYPQFPALADLWADGENYARGHWINGRVSAQSLAAVVDEICRRAGVPAVDVAQLYGLVRGYALEGLSEGRADLQPLMLAYGVEAAEREGKIVFRNRTGRADGAVDRARLVESEEGADLELVRSPEAETAGRVRLSYVEAEGDFQTRVAEAVFPDEDSLTVAATEFPLALSGGEGRAIVERWLAEARVARDTARFALAPSALALGAGDVLRLPSEAGEALYRVDRVEQGTGRAIEAVRVERGVYVPSDAVEDRVALAPFVPPVPVYPLFLDLPLLRGDEVPHAPHLAVAAVPWPGSVAVYSAVSDAGYRPNLTLRAGAVIGRTETPLYRAEPGRWDRGPALRVKVFSGALSSAEMAEVLAGANAAAIGDGTSENWEVLQFSQAELVAPSTYELRLRLRGQAGSEAVMPDAWPAGSLFALLDGRPRQIDVPLSARGLERHYRIGPAGRPYDDPSYRHRSEAFRGIGLRPYAPCHLRAARRADGAIALGWVRRTRIDGDSWEGVEVPLGEGRETYAVRVVSGEGAILREAQVGVPEWSYGAGMQAADGAVPPFSIEVAQISDSYGPGPYRRIEIDE</sequence>
<reference evidence="4 5" key="1">
    <citation type="submission" date="2024-06" db="EMBL/GenBank/DDBJ databases">
        <title>Genome of Rhodovulum iodosum, a marine photoferrotroph.</title>
        <authorList>
            <person name="Bianchini G."/>
            <person name="Nikeleit V."/>
            <person name="Kappler A."/>
            <person name="Bryce C."/>
            <person name="Sanchez-Baracaldo P."/>
        </authorList>
    </citation>
    <scope>NUCLEOTIDE SEQUENCE [LARGE SCALE GENOMIC DNA]</scope>
    <source>
        <strain evidence="4 5">UT/N1</strain>
    </source>
</reference>
<feature type="domain" description="GTA TIM-barrel-like" evidence="1">
    <location>
        <begin position="440"/>
        <end position="736"/>
    </location>
</feature>
<name>A0ABV3XVA5_9RHOB</name>
<accession>A0ABV3XVA5</accession>
<evidence type="ECO:0000259" key="2">
    <source>
        <dbReference type="Pfam" id="PF13550"/>
    </source>
</evidence>
<dbReference type="EMBL" id="JBEHHI010000002">
    <property type="protein sequence ID" value="MEX5729275.1"/>
    <property type="molecule type" value="Genomic_DNA"/>
</dbReference>
<dbReference type="Pfam" id="PF13547">
    <property type="entry name" value="GTA_TIM"/>
    <property type="match status" value="1"/>
</dbReference>
<dbReference type="InterPro" id="IPR056490">
    <property type="entry name" value="Rcc01698_C"/>
</dbReference>
<dbReference type="CDD" id="cd19607">
    <property type="entry name" value="GTA_TIM-barrel-like"/>
    <property type="match status" value="1"/>
</dbReference>
<feature type="domain" description="Tip attachment protein J" evidence="2">
    <location>
        <begin position="798"/>
        <end position="956"/>
    </location>
</feature>
<evidence type="ECO:0000259" key="1">
    <source>
        <dbReference type="Pfam" id="PF13547"/>
    </source>
</evidence>
<evidence type="ECO:0008006" key="6">
    <source>
        <dbReference type="Google" id="ProtNLM"/>
    </source>
</evidence>
<gene>
    <name evidence="4" type="ORF">Ga0609869_002628</name>
</gene>
<dbReference type="Gene3D" id="3.20.20.80">
    <property type="entry name" value="Glycosidases"/>
    <property type="match status" value="1"/>
</dbReference>
<evidence type="ECO:0000313" key="4">
    <source>
        <dbReference type="EMBL" id="MEX5729275.1"/>
    </source>
</evidence>
<evidence type="ECO:0000313" key="5">
    <source>
        <dbReference type="Proteomes" id="UP001560019"/>
    </source>
</evidence>
<evidence type="ECO:0000259" key="3">
    <source>
        <dbReference type="Pfam" id="PF23666"/>
    </source>
</evidence>
<dbReference type="Pfam" id="PF23666">
    <property type="entry name" value="Rcc01698_C"/>
    <property type="match status" value="1"/>
</dbReference>
<dbReference type="Pfam" id="PF13550">
    <property type="entry name" value="Phage-tail_3"/>
    <property type="match status" value="1"/>
</dbReference>
<organism evidence="4 5">
    <name type="scientific">Rhodovulum iodosum</name>
    <dbReference type="NCBI Taxonomy" id="68291"/>
    <lineage>
        <taxon>Bacteria</taxon>
        <taxon>Pseudomonadati</taxon>
        <taxon>Pseudomonadota</taxon>
        <taxon>Alphaproteobacteria</taxon>
        <taxon>Rhodobacterales</taxon>
        <taxon>Paracoccaceae</taxon>
        <taxon>Rhodovulum</taxon>
    </lineage>
</organism>
<dbReference type="Proteomes" id="UP001560019">
    <property type="component" value="Unassembled WGS sequence"/>
</dbReference>